<proteinExistence type="inferred from homology"/>
<protein>
    <recommendedName>
        <fullName evidence="5">Large ribosomal subunit protein eL19</fullName>
    </recommendedName>
</protein>
<evidence type="ECO:0000256" key="4">
    <source>
        <dbReference type="ARBA" id="ARBA00023274"/>
    </source>
</evidence>
<keyword evidence="3 5" id="KW-0689">Ribosomal protein</keyword>
<dbReference type="Pfam" id="PF01280">
    <property type="entry name" value="Ribosomal_L19e"/>
    <property type="match status" value="1"/>
</dbReference>
<keyword evidence="5" id="KW-0694">RNA-binding</keyword>
<dbReference type="SMART" id="SM01416">
    <property type="entry name" value="Ribosomal_L19e"/>
    <property type="match status" value="1"/>
</dbReference>
<dbReference type="InterPro" id="IPR039547">
    <property type="entry name" value="Ribosomal_eL19"/>
</dbReference>
<evidence type="ECO:0000313" key="10">
    <source>
        <dbReference type="Proteomes" id="UP000750197"/>
    </source>
</evidence>
<dbReference type="InterPro" id="IPR015972">
    <property type="entry name" value="Ribosomal_eL19_dom1"/>
</dbReference>
<reference evidence="9" key="1">
    <citation type="submission" date="2021-05" db="EMBL/GenBank/DDBJ databases">
        <title>Genomic insights into ecological role and evolution of a novel Thermoplasmata order Candidatus Sysuiplasmatales.</title>
        <authorList>
            <person name="Yuan Y."/>
        </authorList>
    </citation>
    <scope>NUCLEOTIDE SEQUENCE</scope>
    <source>
        <strain evidence="9">TUT19-bin139</strain>
        <strain evidence="8">YP2-bin.285</strain>
    </source>
</reference>
<dbReference type="Gene3D" id="1.10.1200.240">
    <property type="match status" value="1"/>
</dbReference>
<dbReference type="EMBL" id="JAHEAC010000086">
    <property type="protein sequence ID" value="MBX8644683.1"/>
    <property type="molecule type" value="Genomic_DNA"/>
</dbReference>
<dbReference type="GO" id="GO:0022625">
    <property type="term" value="C:cytosolic large ribosomal subunit"/>
    <property type="evidence" value="ECO:0007669"/>
    <property type="project" value="InterPro"/>
</dbReference>
<dbReference type="InterPro" id="IPR000196">
    <property type="entry name" value="Ribosomal_eL19_dom"/>
</dbReference>
<evidence type="ECO:0000313" key="8">
    <source>
        <dbReference type="EMBL" id="MBX8631898.1"/>
    </source>
</evidence>
<dbReference type="GO" id="GO:0003735">
    <property type="term" value="F:structural constituent of ribosome"/>
    <property type="evidence" value="ECO:0007669"/>
    <property type="project" value="InterPro"/>
</dbReference>
<comment type="subunit">
    <text evidence="2 5">Part of the 50S ribosomal subunit.</text>
</comment>
<sequence>MDLKNQKRMAAEILKCGASRVRINPNRMADVADAITRADIRTAIQSGSIFAAPRKGNSRARINANLLQKRKGRQSGRGSKKGTFNTRAPRKQRWTKTIRAMREQLREYRDSGRIDRSTYRKFYRLTKGGMFKGRRNLEEHLKGEGLLREEVK</sequence>
<evidence type="ECO:0000256" key="2">
    <source>
        <dbReference type="ARBA" id="ARBA00011838"/>
    </source>
</evidence>
<dbReference type="Gene3D" id="1.10.1650.10">
    <property type="match status" value="1"/>
</dbReference>
<accession>A0A8J7YPV3</accession>
<dbReference type="PANTHER" id="PTHR10722">
    <property type="entry name" value="60S RIBOSOMAL PROTEIN L19"/>
    <property type="match status" value="1"/>
</dbReference>
<dbReference type="InterPro" id="IPR057259">
    <property type="entry name" value="Ribosomal_L19e"/>
</dbReference>
<gene>
    <name evidence="5" type="primary">rpl19e</name>
    <name evidence="8" type="ORF">J9259_05195</name>
    <name evidence="9" type="ORF">KIY12_08190</name>
</gene>
<evidence type="ECO:0000313" key="9">
    <source>
        <dbReference type="EMBL" id="MBX8644683.1"/>
    </source>
</evidence>
<dbReference type="Proteomes" id="UP000750197">
    <property type="component" value="Unassembled WGS sequence"/>
</dbReference>
<evidence type="ECO:0000256" key="3">
    <source>
        <dbReference type="ARBA" id="ARBA00022980"/>
    </source>
</evidence>
<feature type="region of interest" description="Disordered" evidence="6">
    <location>
        <begin position="68"/>
        <end position="92"/>
    </location>
</feature>
<organism evidence="9 10">
    <name type="scientific">Candidatus Sysuiplasma superficiale</name>
    <dbReference type="NCBI Taxonomy" id="2823368"/>
    <lineage>
        <taxon>Archaea</taxon>
        <taxon>Methanobacteriati</taxon>
        <taxon>Thermoplasmatota</taxon>
        <taxon>Thermoplasmata</taxon>
        <taxon>Candidatus Sysuiplasmatales</taxon>
        <taxon>Candidatus Sysuiplasmataceae</taxon>
        <taxon>Candidatus Sysuiplasma</taxon>
    </lineage>
</organism>
<evidence type="ECO:0000256" key="5">
    <source>
        <dbReference type="HAMAP-Rule" id="MF_01475"/>
    </source>
</evidence>
<dbReference type="EMBL" id="JAGVSJ010000010">
    <property type="protein sequence ID" value="MBX8631898.1"/>
    <property type="molecule type" value="Genomic_DNA"/>
</dbReference>
<dbReference type="FunFam" id="1.10.1650.10:FF:000001">
    <property type="entry name" value="Ribosomal protein L19"/>
    <property type="match status" value="1"/>
</dbReference>
<dbReference type="InterPro" id="IPR035970">
    <property type="entry name" value="60S_ribosomal_eL19_sf"/>
</dbReference>
<evidence type="ECO:0000256" key="1">
    <source>
        <dbReference type="ARBA" id="ARBA00011082"/>
    </source>
</evidence>
<keyword evidence="4 5" id="KW-0687">Ribonucleoprotein</keyword>
<dbReference type="NCBIfam" id="NF006343">
    <property type="entry name" value="PRK08570.1"/>
    <property type="match status" value="1"/>
</dbReference>
<comment type="function">
    <text evidence="5">Binds to the 23S rRNA.</text>
</comment>
<evidence type="ECO:0000256" key="6">
    <source>
        <dbReference type="SAM" id="MobiDB-lite"/>
    </source>
</evidence>
<evidence type="ECO:0000259" key="7">
    <source>
        <dbReference type="SMART" id="SM01416"/>
    </source>
</evidence>
<dbReference type="SUPFAM" id="SSF48140">
    <property type="entry name" value="Ribosomal protein L19 (L19e)"/>
    <property type="match status" value="1"/>
</dbReference>
<dbReference type="HAMAP" id="MF_01475">
    <property type="entry name" value="Ribosomal_eL19"/>
    <property type="match status" value="1"/>
</dbReference>
<feature type="domain" description="Large ribosomal subunit protein eL19" evidence="7">
    <location>
        <begin position="2"/>
        <end position="145"/>
    </location>
</feature>
<dbReference type="GO" id="GO:0070180">
    <property type="term" value="F:large ribosomal subunit rRNA binding"/>
    <property type="evidence" value="ECO:0007669"/>
    <property type="project" value="UniProtKB-UniRule"/>
</dbReference>
<dbReference type="CDD" id="cd00481">
    <property type="entry name" value="Ribosomal_L19e"/>
    <property type="match status" value="1"/>
</dbReference>
<keyword evidence="5" id="KW-0699">rRNA-binding</keyword>
<name>A0A8J7YPV3_9ARCH</name>
<dbReference type="AlphaFoldDB" id="A0A8J7YPV3"/>
<dbReference type="InterPro" id="IPR057260">
    <property type="entry name" value="Ribosomal_L19e_C"/>
</dbReference>
<feature type="compositionally biased region" description="Basic residues" evidence="6">
    <location>
        <begin position="68"/>
        <end position="80"/>
    </location>
</feature>
<dbReference type="GO" id="GO:0006412">
    <property type="term" value="P:translation"/>
    <property type="evidence" value="ECO:0007669"/>
    <property type="project" value="UniProtKB-UniRule"/>
</dbReference>
<dbReference type="Pfam" id="PF25476">
    <property type="entry name" value="Ribosomal_L19e_C"/>
    <property type="match status" value="1"/>
</dbReference>
<comment type="caution">
    <text evidence="9">The sequence shown here is derived from an EMBL/GenBank/DDBJ whole genome shotgun (WGS) entry which is preliminary data.</text>
</comment>
<dbReference type="Proteomes" id="UP000716004">
    <property type="component" value="Unassembled WGS sequence"/>
</dbReference>
<comment type="similarity">
    <text evidence="1 5">Belongs to the eukaryotic ribosomal protein eL19 family.</text>
</comment>